<dbReference type="RefSeq" id="WP_188379593.1">
    <property type="nucleotide sequence ID" value="NZ_BMDI01000001.1"/>
</dbReference>
<keyword evidence="1" id="KW-0812">Transmembrane</keyword>
<proteinExistence type="predicted"/>
<keyword evidence="3" id="KW-1185">Reference proteome</keyword>
<evidence type="ECO:0000313" key="2">
    <source>
        <dbReference type="EMBL" id="GGI16420.1"/>
    </source>
</evidence>
<sequence length="123" mass="13845">MNWWSFAIAVGSMFAVSIRYTIKYPRFFQSIQNHLMITSAFIGAILLGVTIGASLVSQVCNEYLGKLVEAETIDFSIYLDISRSIRPVTDMCSLASVVFAPVMGLLLYICHWVANKRIENEEK</sequence>
<dbReference type="Proteomes" id="UP000642180">
    <property type="component" value="Unassembled WGS sequence"/>
</dbReference>
<dbReference type="AlphaFoldDB" id="A0A8J3AMB1"/>
<gene>
    <name evidence="2" type="ORF">GCM10008066_03870</name>
</gene>
<accession>A0A8J3AMB1</accession>
<keyword evidence="1" id="KW-0472">Membrane</keyword>
<evidence type="ECO:0000256" key="1">
    <source>
        <dbReference type="SAM" id="Phobius"/>
    </source>
</evidence>
<dbReference type="EMBL" id="BMDI01000001">
    <property type="protein sequence ID" value="GGI16420.1"/>
    <property type="molecule type" value="Genomic_DNA"/>
</dbReference>
<feature type="transmembrane region" description="Helical" evidence="1">
    <location>
        <begin position="34"/>
        <end position="56"/>
    </location>
</feature>
<keyword evidence="1" id="KW-1133">Transmembrane helix</keyword>
<reference evidence="3" key="1">
    <citation type="journal article" date="2019" name="Int. J. Syst. Evol. Microbiol.">
        <title>The Global Catalogue of Microorganisms (GCM) 10K type strain sequencing project: providing services to taxonomists for standard genome sequencing and annotation.</title>
        <authorList>
            <consortium name="The Broad Institute Genomics Platform"/>
            <consortium name="The Broad Institute Genome Sequencing Center for Infectious Disease"/>
            <person name="Wu L."/>
            <person name="Ma J."/>
        </authorList>
    </citation>
    <scope>NUCLEOTIDE SEQUENCE [LARGE SCALE GENOMIC DNA]</scope>
    <source>
        <strain evidence="3">CCM 2767</strain>
    </source>
</reference>
<name>A0A8J3AMB1_9BURK</name>
<comment type="caution">
    <text evidence="2">The sequence shown here is derived from an EMBL/GenBank/DDBJ whole genome shotgun (WGS) entry which is preliminary data.</text>
</comment>
<organism evidence="2 3">
    <name type="scientific">Oxalicibacterium faecigallinarum</name>
    <dbReference type="NCBI Taxonomy" id="573741"/>
    <lineage>
        <taxon>Bacteria</taxon>
        <taxon>Pseudomonadati</taxon>
        <taxon>Pseudomonadota</taxon>
        <taxon>Betaproteobacteria</taxon>
        <taxon>Burkholderiales</taxon>
        <taxon>Oxalobacteraceae</taxon>
        <taxon>Oxalicibacterium</taxon>
    </lineage>
</organism>
<protein>
    <submittedName>
        <fullName evidence="2">Uncharacterized protein</fullName>
    </submittedName>
</protein>
<feature type="transmembrane region" description="Helical" evidence="1">
    <location>
        <begin position="94"/>
        <end position="114"/>
    </location>
</feature>
<feature type="transmembrane region" description="Helical" evidence="1">
    <location>
        <begin position="6"/>
        <end position="22"/>
    </location>
</feature>
<evidence type="ECO:0000313" key="3">
    <source>
        <dbReference type="Proteomes" id="UP000642180"/>
    </source>
</evidence>